<comment type="caution">
    <text evidence="2">The sequence shown here is derived from an EMBL/GenBank/DDBJ whole genome shotgun (WGS) entry which is preliminary data.</text>
</comment>
<keyword evidence="3" id="KW-1185">Reference proteome</keyword>
<name>A0A562RZV8_9BACT</name>
<feature type="compositionally biased region" description="Basic residues" evidence="1">
    <location>
        <begin position="1"/>
        <end position="15"/>
    </location>
</feature>
<evidence type="ECO:0000313" key="3">
    <source>
        <dbReference type="Proteomes" id="UP000318307"/>
    </source>
</evidence>
<dbReference type="EMBL" id="VLLC01000007">
    <property type="protein sequence ID" value="TWI74014.1"/>
    <property type="molecule type" value="Genomic_DNA"/>
</dbReference>
<dbReference type="AlphaFoldDB" id="A0A562RZV8"/>
<proteinExistence type="predicted"/>
<protein>
    <submittedName>
        <fullName evidence="2">Uncharacterized protein</fullName>
    </submittedName>
</protein>
<reference evidence="2 3" key="1">
    <citation type="submission" date="2019-07" db="EMBL/GenBank/DDBJ databases">
        <title>Genome sequencing of 100 strains of the haloalkaliphilic chemolithoautotrophic sulfur-oxidizing bacterium Thioalkalivibrio.</title>
        <authorList>
            <person name="Muyzer G."/>
        </authorList>
    </citation>
    <scope>NUCLEOTIDE SEQUENCE [LARGE SCALE GENOMIC DNA]</scope>
    <source>
        <strain evidence="2 3">ASO4-4</strain>
    </source>
</reference>
<dbReference type="Proteomes" id="UP000318307">
    <property type="component" value="Unassembled WGS sequence"/>
</dbReference>
<feature type="region of interest" description="Disordered" evidence="1">
    <location>
        <begin position="1"/>
        <end position="26"/>
    </location>
</feature>
<gene>
    <name evidence="2" type="ORF">LZ24_01244</name>
</gene>
<accession>A0A562RZV8</accession>
<organism evidence="2 3">
    <name type="scientific">Desulfobotulus alkaliphilus</name>
    <dbReference type="NCBI Taxonomy" id="622671"/>
    <lineage>
        <taxon>Bacteria</taxon>
        <taxon>Pseudomonadati</taxon>
        <taxon>Thermodesulfobacteriota</taxon>
        <taxon>Desulfobacteria</taxon>
        <taxon>Desulfobacterales</taxon>
        <taxon>Desulfobacteraceae</taxon>
        <taxon>Desulfobotulus</taxon>
    </lineage>
</organism>
<evidence type="ECO:0000313" key="2">
    <source>
        <dbReference type="EMBL" id="TWI74014.1"/>
    </source>
</evidence>
<sequence length="102" mass="11961">MVHSAVKKIKKKLTKAQKQARNAAKKERQKKYQWIFINGKQVRIKRPETIDGIPVDEFIANNADPLWLHRNQLWELIKEEESLSDSYTPVLCVEEDEDGIPF</sequence>
<dbReference type="OrthoDB" id="5906620at2"/>
<evidence type="ECO:0000256" key="1">
    <source>
        <dbReference type="SAM" id="MobiDB-lite"/>
    </source>
</evidence>